<protein>
    <submittedName>
        <fullName evidence="2">Uncharacterized protein</fullName>
    </submittedName>
</protein>
<sequence length="108" mass="11544">MTRLTALSLGLTSALLVPLAAMPTAFAAEQPRCTTYTTEQEAGVTCTNHTANTYNGKLVVECTASNPKDVKVIRRNVTVPAAEEDVLSSVTCPSGTKPLPQFFTDRNK</sequence>
<name>A0A2W5ICM2_9ACTN</name>
<reference evidence="2 3" key="1">
    <citation type="submission" date="2017-08" db="EMBL/GenBank/DDBJ databases">
        <title>Infants hospitalized years apart are colonized by the same room-sourced microbial strains.</title>
        <authorList>
            <person name="Brooks B."/>
            <person name="Olm M.R."/>
            <person name="Firek B.A."/>
            <person name="Baker R."/>
            <person name="Thomas B.C."/>
            <person name="Morowitz M.J."/>
            <person name="Banfield J.F."/>
        </authorList>
    </citation>
    <scope>NUCLEOTIDE SEQUENCE [LARGE SCALE GENOMIC DNA]</scope>
    <source>
        <strain evidence="2">S2_006_000_R1_57</strain>
    </source>
</reference>
<organism evidence="2 3">
    <name type="scientific">Lawsonella clevelandensis</name>
    <dbReference type="NCBI Taxonomy" id="1528099"/>
    <lineage>
        <taxon>Bacteria</taxon>
        <taxon>Bacillati</taxon>
        <taxon>Actinomycetota</taxon>
        <taxon>Actinomycetes</taxon>
        <taxon>Mycobacteriales</taxon>
        <taxon>Lawsonellaceae</taxon>
        <taxon>Lawsonella</taxon>
    </lineage>
</organism>
<accession>A0A2W5ICM2</accession>
<dbReference type="Proteomes" id="UP000248606">
    <property type="component" value="Unassembled WGS sequence"/>
</dbReference>
<evidence type="ECO:0000313" key="3">
    <source>
        <dbReference type="Proteomes" id="UP000248606"/>
    </source>
</evidence>
<evidence type="ECO:0000313" key="2">
    <source>
        <dbReference type="EMBL" id="PZP89108.1"/>
    </source>
</evidence>
<evidence type="ECO:0000256" key="1">
    <source>
        <dbReference type="SAM" id="SignalP"/>
    </source>
</evidence>
<proteinExistence type="predicted"/>
<gene>
    <name evidence="2" type="ORF">DI579_04245</name>
</gene>
<dbReference type="AlphaFoldDB" id="A0A2W5ICM2"/>
<dbReference type="RefSeq" id="WP_290598487.1">
    <property type="nucleotide sequence ID" value="NZ_CAKZIO010000004.1"/>
</dbReference>
<feature type="signal peptide" evidence="1">
    <location>
        <begin position="1"/>
        <end position="27"/>
    </location>
</feature>
<dbReference type="EMBL" id="QFOZ01000004">
    <property type="protein sequence ID" value="PZP89108.1"/>
    <property type="molecule type" value="Genomic_DNA"/>
</dbReference>
<keyword evidence="1" id="KW-0732">Signal</keyword>
<comment type="caution">
    <text evidence="2">The sequence shown here is derived from an EMBL/GenBank/DDBJ whole genome shotgun (WGS) entry which is preliminary data.</text>
</comment>
<feature type="chain" id="PRO_5016071557" evidence="1">
    <location>
        <begin position="28"/>
        <end position="108"/>
    </location>
</feature>